<dbReference type="CDD" id="cd03468">
    <property type="entry name" value="PolY_like"/>
    <property type="match status" value="1"/>
</dbReference>
<keyword evidence="6" id="KW-1185">Reference proteome</keyword>
<dbReference type="SUPFAM" id="SSF56672">
    <property type="entry name" value="DNA/RNA polymerases"/>
    <property type="match status" value="1"/>
</dbReference>
<dbReference type="InterPro" id="IPR001126">
    <property type="entry name" value="UmuC"/>
</dbReference>
<gene>
    <name evidence="5" type="ORF">PN838_16895</name>
</gene>
<feature type="domain" description="UmuC" evidence="3">
    <location>
        <begin position="21"/>
        <end position="155"/>
    </location>
</feature>
<dbReference type="PANTHER" id="PTHR35369:SF2">
    <property type="entry name" value="BLR3025 PROTEIN"/>
    <property type="match status" value="1"/>
</dbReference>
<evidence type="ECO:0000313" key="5">
    <source>
        <dbReference type="EMBL" id="MDC2890135.1"/>
    </source>
</evidence>
<dbReference type="Pfam" id="PF00817">
    <property type="entry name" value="IMS"/>
    <property type="match status" value="1"/>
</dbReference>
<sequence length="265" mass="30319">MLWLYLDFHSLQLDALDSSRQTLRTELTPAPEVVIIVDAKKNEVVQLNAMAKSQGITQGMGLATALSLHQHIQVMEYKPDIEFRTLQQLAQLLYEFTADIALAFPHGMYLRIDNMLCLYKGLLSYWQQIEHVLKPIGYQYDYATGTTPAMAKVLAQAKLNTLLDDPKKLKQALYGLAIEQLELEPKALNALHRVGVKQTKQLLALSLKEMAKRFDIHLLNYIGKLMGSLNMVLFFIAHLRNLMLILSCYLRLKTAKYYNTQLNDY</sequence>
<dbReference type="PANTHER" id="PTHR35369">
    <property type="entry name" value="BLR3025 PROTEIN-RELATED"/>
    <property type="match status" value="1"/>
</dbReference>
<dbReference type="InterPro" id="IPR050356">
    <property type="entry name" value="SulA_CellDiv_inhibitor"/>
</dbReference>
<evidence type="ECO:0000256" key="2">
    <source>
        <dbReference type="ARBA" id="ARBA00022763"/>
    </source>
</evidence>
<evidence type="ECO:0000256" key="1">
    <source>
        <dbReference type="ARBA" id="ARBA00010945"/>
    </source>
</evidence>
<dbReference type="InterPro" id="IPR011260">
    <property type="entry name" value="RNAP_asu_C"/>
</dbReference>
<dbReference type="Gene3D" id="3.30.70.270">
    <property type="match status" value="1"/>
</dbReference>
<organism evidence="5 6">
    <name type="scientific">Psychrosphaera algicola</name>
    <dbReference type="NCBI Taxonomy" id="3023714"/>
    <lineage>
        <taxon>Bacteria</taxon>
        <taxon>Pseudomonadati</taxon>
        <taxon>Pseudomonadota</taxon>
        <taxon>Gammaproteobacteria</taxon>
        <taxon>Alteromonadales</taxon>
        <taxon>Pseudoalteromonadaceae</taxon>
        <taxon>Psychrosphaera</taxon>
    </lineage>
</organism>
<evidence type="ECO:0000259" key="4">
    <source>
        <dbReference type="Pfam" id="PF03118"/>
    </source>
</evidence>
<evidence type="ECO:0000313" key="6">
    <source>
        <dbReference type="Proteomes" id="UP001528411"/>
    </source>
</evidence>
<dbReference type="Pfam" id="PF03118">
    <property type="entry name" value="RNA_pol_A_CTD"/>
    <property type="match status" value="1"/>
</dbReference>
<comment type="caution">
    <text evidence="5">The sequence shown here is derived from an EMBL/GenBank/DDBJ whole genome shotgun (WGS) entry which is preliminary data.</text>
</comment>
<dbReference type="EMBL" id="JAQOMS010000002">
    <property type="protein sequence ID" value="MDC2890135.1"/>
    <property type="molecule type" value="Genomic_DNA"/>
</dbReference>
<dbReference type="Gene3D" id="3.40.1170.60">
    <property type="match status" value="1"/>
</dbReference>
<dbReference type="InterPro" id="IPR043502">
    <property type="entry name" value="DNA/RNA_pol_sf"/>
</dbReference>
<dbReference type="RefSeq" id="WP_272181416.1">
    <property type="nucleotide sequence ID" value="NZ_JAQOMS010000002.1"/>
</dbReference>
<dbReference type="Proteomes" id="UP001528411">
    <property type="component" value="Unassembled WGS sequence"/>
</dbReference>
<comment type="similarity">
    <text evidence="1">Belongs to the DNA polymerase type-Y family.</text>
</comment>
<feature type="domain" description="RNA polymerase alpha subunit C-terminal" evidence="4">
    <location>
        <begin position="170"/>
        <end position="212"/>
    </location>
</feature>
<protein>
    <submittedName>
        <fullName evidence="5">DNA polymerase Y family protein</fullName>
    </submittedName>
</protein>
<keyword evidence="2" id="KW-0227">DNA damage</keyword>
<dbReference type="InterPro" id="IPR043128">
    <property type="entry name" value="Rev_trsase/Diguanyl_cyclase"/>
</dbReference>
<reference evidence="5 6" key="1">
    <citation type="submission" date="2023-01" db="EMBL/GenBank/DDBJ databases">
        <title>Psychrosphaera sp. nov., isolated from marine algae.</title>
        <authorList>
            <person name="Bayburt H."/>
            <person name="Choi B.J."/>
            <person name="Kim J.M."/>
            <person name="Choi D.G."/>
            <person name="Jeon C.O."/>
        </authorList>
    </citation>
    <scope>NUCLEOTIDE SEQUENCE [LARGE SCALE GENOMIC DNA]</scope>
    <source>
        <strain evidence="5 6">G1-22</strain>
    </source>
</reference>
<name>A0ABT5FGU0_9GAMM</name>
<accession>A0ABT5FGU0</accession>
<proteinExistence type="inferred from homology"/>
<evidence type="ECO:0000259" key="3">
    <source>
        <dbReference type="Pfam" id="PF00817"/>
    </source>
</evidence>